<protein>
    <recommendedName>
        <fullName evidence="6">C3H1-type domain-containing protein</fullName>
    </recommendedName>
</protein>
<dbReference type="GO" id="GO:0006623">
    <property type="term" value="P:protein targeting to vacuole"/>
    <property type="evidence" value="ECO:0007669"/>
    <property type="project" value="TreeGrafter"/>
</dbReference>
<dbReference type="InterPro" id="IPR000571">
    <property type="entry name" value="Znf_CCCH"/>
</dbReference>
<dbReference type="SMART" id="SM00356">
    <property type="entry name" value="ZnF_C3H1"/>
    <property type="match status" value="1"/>
</dbReference>
<evidence type="ECO:0000313" key="7">
    <source>
        <dbReference type="EMBL" id="OLY77930.1"/>
    </source>
</evidence>
<evidence type="ECO:0000256" key="2">
    <source>
        <dbReference type="ARBA" id="ARBA00022771"/>
    </source>
</evidence>
<dbReference type="Proteomes" id="UP000187455">
    <property type="component" value="Unassembled WGS sequence"/>
</dbReference>
<feature type="compositionally biased region" description="Polar residues" evidence="5">
    <location>
        <begin position="184"/>
        <end position="196"/>
    </location>
</feature>
<dbReference type="SUPFAM" id="SSF90229">
    <property type="entry name" value="CCCH zinc finger"/>
    <property type="match status" value="1"/>
</dbReference>
<feature type="region of interest" description="Disordered" evidence="5">
    <location>
        <begin position="1"/>
        <end position="22"/>
    </location>
</feature>
<feature type="domain" description="C3H1-type" evidence="6">
    <location>
        <begin position="483"/>
        <end position="510"/>
    </location>
</feature>
<dbReference type="SUPFAM" id="SSF47473">
    <property type="entry name" value="EF-hand"/>
    <property type="match status" value="1"/>
</dbReference>
<dbReference type="Gene3D" id="4.10.1000.10">
    <property type="entry name" value="Zinc finger, CCCH-type"/>
    <property type="match status" value="1"/>
</dbReference>
<feature type="compositionally biased region" description="Basic and acidic residues" evidence="5">
    <location>
        <begin position="526"/>
        <end position="560"/>
    </location>
</feature>
<evidence type="ECO:0000259" key="6">
    <source>
        <dbReference type="PROSITE" id="PS50103"/>
    </source>
</evidence>
<keyword evidence="2 4" id="KW-0863">Zinc-finger</keyword>
<dbReference type="GO" id="GO:0005768">
    <property type="term" value="C:endosome"/>
    <property type="evidence" value="ECO:0007669"/>
    <property type="project" value="TreeGrafter"/>
</dbReference>
<evidence type="ECO:0000256" key="1">
    <source>
        <dbReference type="ARBA" id="ARBA00022723"/>
    </source>
</evidence>
<feature type="region of interest" description="Disordered" evidence="5">
    <location>
        <begin position="149"/>
        <end position="212"/>
    </location>
</feature>
<feature type="zinc finger region" description="C3H1-type" evidence="4">
    <location>
        <begin position="483"/>
        <end position="510"/>
    </location>
</feature>
<feature type="compositionally biased region" description="Low complexity" evidence="5">
    <location>
        <begin position="423"/>
        <end position="433"/>
    </location>
</feature>
<gene>
    <name evidence="7" type="ORF">AYI68_g8032</name>
</gene>
<dbReference type="OrthoDB" id="10064318at2759"/>
<accession>A0A1R0GM26</accession>
<reference evidence="7 8" key="1">
    <citation type="journal article" date="2016" name="Mol. Biol. Evol.">
        <title>Genome-Wide Survey of Gut Fungi (Harpellales) Reveals the First Horizontally Transferred Ubiquitin Gene from a Mosquito Host.</title>
        <authorList>
            <person name="Wang Y."/>
            <person name="White M.M."/>
            <person name="Kvist S."/>
            <person name="Moncalvo J.M."/>
        </authorList>
    </citation>
    <scope>NUCLEOTIDE SEQUENCE [LARGE SCALE GENOMIC DNA]</scope>
    <source>
        <strain evidence="7 8">ALG-7-W6</strain>
    </source>
</reference>
<evidence type="ECO:0000256" key="4">
    <source>
        <dbReference type="PROSITE-ProRule" id="PRU00723"/>
    </source>
</evidence>
<feature type="compositionally biased region" description="Acidic residues" evidence="5">
    <location>
        <begin position="434"/>
        <end position="450"/>
    </location>
</feature>
<dbReference type="GO" id="GO:0042147">
    <property type="term" value="P:retrograde transport, endosome to Golgi"/>
    <property type="evidence" value="ECO:0007669"/>
    <property type="project" value="InterPro"/>
</dbReference>
<organism evidence="7 8">
    <name type="scientific">Smittium mucronatum</name>
    <dbReference type="NCBI Taxonomy" id="133383"/>
    <lineage>
        <taxon>Eukaryota</taxon>
        <taxon>Fungi</taxon>
        <taxon>Fungi incertae sedis</taxon>
        <taxon>Zoopagomycota</taxon>
        <taxon>Kickxellomycotina</taxon>
        <taxon>Harpellomycetes</taxon>
        <taxon>Harpellales</taxon>
        <taxon>Legeriomycetaceae</taxon>
        <taxon>Smittium</taxon>
    </lineage>
</organism>
<proteinExistence type="predicted"/>
<dbReference type="GO" id="GO:0032266">
    <property type="term" value="F:phosphatidylinositol-3-phosphate binding"/>
    <property type="evidence" value="ECO:0007669"/>
    <property type="project" value="TreeGrafter"/>
</dbReference>
<keyword evidence="8" id="KW-1185">Reference proteome</keyword>
<evidence type="ECO:0000256" key="3">
    <source>
        <dbReference type="ARBA" id="ARBA00022833"/>
    </source>
</evidence>
<feature type="compositionally biased region" description="Low complexity" evidence="5">
    <location>
        <begin position="197"/>
        <end position="212"/>
    </location>
</feature>
<dbReference type="AlphaFoldDB" id="A0A1R0GM26"/>
<dbReference type="InterPro" id="IPR028662">
    <property type="entry name" value="SNX8/Mvp1"/>
</dbReference>
<dbReference type="Pfam" id="PF00642">
    <property type="entry name" value="zf-CCCH"/>
    <property type="match status" value="1"/>
</dbReference>
<name>A0A1R0GM26_9FUNG</name>
<evidence type="ECO:0000256" key="5">
    <source>
        <dbReference type="SAM" id="MobiDB-lite"/>
    </source>
</evidence>
<dbReference type="Gene3D" id="1.10.238.10">
    <property type="entry name" value="EF-hand"/>
    <property type="match status" value="1"/>
</dbReference>
<dbReference type="PANTHER" id="PTHR47554">
    <property type="entry name" value="SORTING NEXIN MVP1"/>
    <property type="match status" value="1"/>
</dbReference>
<feature type="region of interest" description="Disordered" evidence="5">
    <location>
        <begin position="522"/>
        <end position="566"/>
    </location>
</feature>
<dbReference type="GO" id="GO:0008270">
    <property type="term" value="F:zinc ion binding"/>
    <property type="evidence" value="ECO:0007669"/>
    <property type="project" value="UniProtKB-KW"/>
</dbReference>
<sequence length="628" mass="69289">MSLFDIDDPWGEKQNSSTDPFSPTPFSSGPFILDSVSLPPIYQESFKQLSNGNSYVSRNDLSEFLLSGNVPKHIVDQILFLAVTGDPLKIDRKTFNVSLAFLALAQNKHDVSMLSLEANKKTLPTPNLYGAYLSNPFISGNSSSHNVLASPSDQFDSNPIGASDPWGMGNSGNSDTFSVEPRTSALSNRHLNMSDNSSVASNSPATPSSNSVSEFKLLDGEDTKQFMLDIDTVEITESPEKGGMVFKHVNYDIVNSDISKELKSESNNVVMEKPKINELTAGIRSKDIDAVFNSLDTFSKTVSKDLEDIRKMTTSLEKISRYKNVIGEELYSISETLRPQNMPSEPGVSLPLVLTPRENEIKLNKCFRDLSMNFSDLSLLEKSMEASLAGDPLGFLADYDTDSDSDTSAPGIKNAERRVTTTSSSDSSGSSGSESEEEIGISDEDEDDGLDSELENIIPIEISSKIKPAAEYVPLGLDHDEPRSKVQLCRNFAKGKCRHGTRCRFHHPASFSIKSKRYGTYSQIDSEAREPEDHEAGEAAGRRGADQELENHQGRSETGKKEKRRYAVATGTYIPKLKYMEYQNEWADGDRDTEPEDVTAVTYTPVAGERPMPSDVLREIANRKRNLI</sequence>
<keyword evidence="3 4" id="KW-0862">Zinc</keyword>
<keyword evidence="1 4" id="KW-0479">Metal-binding</keyword>
<dbReference type="InterPro" id="IPR036855">
    <property type="entry name" value="Znf_CCCH_sf"/>
</dbReference>
<dbReference type="GO" id="GO:0005829">
    <property type="term" value="C:cytosol"/>
    <property type="evidence" value="ECO:0007669"/>
    <property type="project" value="GOC"/>
</dbReference>
<feature type="region of interest" description="Disordered" evidence="5">
    <location>
        <begin position="401"/>
        <end position="450"/>
    </location>
</feature>
<comment type="caution">
    <text evidence="7">The sequence shown here is derived from an EMBL/GenBank/DDBJ whole genome shotgun (WGS) entry which is preliminary data.</text>
</comment>
<dbReference type="PROSITE" id="PS50103">
    <property type="entry name" value="ZF_C3H1"/>
    <property type="match status" value="1"/>
</dbReference>
<dbReference type="STRING" id="133383.A0A1R0GM26"/>
<dbReference type="InterPro" id="IPR011992">
    <property type="entry name" value="EF-hand-dom_pair"/>
</dbReference>
<evidence type="ECO:0000313" key="8">
    <source>
        <dbReference type="Proteomes" id="UP000187455"/>
    </source>
</evidence>
<dbReference type="EMBL" id="LSSL01007567">
    <property type="protein sequence ID" value="OLY77930.1"/>
    <property type="molecule type" value="Genomic_DNA"/>
</dbReference>
<dbReference type="PANTHER" id="PTHR47554:SF1">
    <property type="entry name" value="SORTING NEXIN MVP1"/>
    <property type="match status" value="1"/>
</dbReference>